<feature type="transmembrane region" description="Helical" evidence="1">
    <location>
        <begin position="119"/>
        <end position="136"/>
    </location>
</feature>
<gene>
    <name evidence="2" type="ORF">NMU03_11175</name>
</gene>
<evidence type="ECO:0000256" key="1">
    <source>
        <dbReference type="SAM" id="Phobius"/>
    </source>
</evidence>
<feature type="transmembrane region" description="Helical" evidence="1">
    <location>
        <begin position="35"/>
        <end position="58"/>
    </location>
</feature>
<keyword evidence="1" id="KW-0472">Membrane</keyword>
<keyword evidence="3" id="KW-1185">Reference proteome</keyword>
<dbReference type="EMBL" id="CP101620">
    <property type="protein sequence ID" value="UTY38237.1"/>
    <property type="molecule type" value="Genomic_DNA"/>
</dbReference>
<feature type="transmembrane region" description="Helical" evidence="1">
    <location>
        <begin position="93"/>
        <end position="113"/>
    </location>
</feature>
<protein>
    <recommendedName>
        <fullName evidence="4">Preprotein translocase subunit SecA</fullName>
    </recommendedName>
</protein>
<name>A0ABY5I2M4_9FIRM</name>
<dbReference type="Proteomes" id="UP001060112">
    <property type="component" value="Chromosome"/>
</dbReference>
<dbReference type="RefSeq" id="WP_290138447.1">
    <property type="nucleotide sequence ID" value="NZ_CP101620.1"/>
</dbReference>
<reference evidence="2" key="1">
    <citation type="submission" date="2022-07" db="EMBL/GenBank/DDBJ databases">
        <title>Faecal culturing of patients with breast cancer.</title>
        <authorList>
            <person name="Teng N.M.Y."/>
            <person name="Kiu R."/>
            <person name="Evans R."/>
            <person name="Baker D.J."/>
            <person name="Zenner C."/>
            <person name="Robinson S.D."/>
            <person name="Hall L.J."/>
        </authorList>
    </citation>
    <scope>NUCLEOTIDE SEQUENCE</scope>
    <source>
        <strain evidence="2">LH1062</strain>
    </source>
</reference>
<evidence type="ECO:0008006" key="4">
    <source>
        <dbReference type="Google" id="ProtNLM"/>
    </source>
</evidence>
<keyword evidence="1" id="KW-1133">Transmembrane helix</keyword>
<keyword evidence="1" id="KW-0812">Transmembrane</keyword>
<proteinExistence type="predicted"/>
<evidence type="ECO:0000313" key="3">
    <source>
        <dbReference type="Proteomes" id="UP001060112"/>
    </source>
</evidence>
<accession>A0ABY5I2M4</accession>
<feature type="transmembrane region" description="Helical" evidence="1">
    <location>
        <begin position="70"/>
        <end position="86"/>
    </location>
</feature>
<organism evidence="2 3">
    <name type="scientific">Allocoprobacillus halotolerans</name>
    <dbReference type="NCBI Taxonomy" id="2944914"/>
    <lineage>
        <taxon>Bacteria</taxon>
        <taxon>Bacillati</taxon>
        <taxon>Bacillota</taxon>
        <taxon>Erysipelotrichia</taxon>
        <taxon>Erysipelotrichales</taxon>
        <taxon>Erysipelotrichaceae</taxon>
        <taxon>Allocoprobacillus</taxon>
    </lineage>
</organism>
<sequence length="151" mass="18635">MNFFIGEYEQHHEDIVPEILKENYHHMLKIERWNFIIFIVAMLSVFWTSFVWAVHLGWLILEPDLKPYSHLYYLSYGYWLAYFLIFKKVKLGYLLMWIIYFIMVSGIIAFFGYQFNRMLLHLDFWINSALTLWGVYNRDIRFRNLLNRNEK</sequence>
<evidence type="ECO:0000313" key="2">
    <source>
        <dbReference type="EMBL" id="UTY38237.1"/>
    </source>
</evidence>